<dbReference type="Pfam" id="PF02458">
    <property type="entry name" value="Transferase"/>
    <property type="match status" value="2"/>
</dbReference>
<keyword evidence="3" id="KW-1185">Reference proteome</keyword>
<reference evidence="2" key="2">
    <citation type="journal article" date="2023" name="Proc. Natl. Acad. Sci. U.S.A.">
        <title>A global phylogenomic analysis of the shiitake genus Lentinula.</title>
        <authorList>
            <person name="Sierra-Patev S."/>
            <person name="Min B."/>
            <person name="Naranjo-Ortiz M."/>
            <person name="Looney B."/>
            <person name="Konkel Z."/>
            <person name="Slot J.C."/>
            <person name="Sakamoto Y."/>
            <person name="Steenwyk J.L."/>
            <person name="Rokas A."/>
            <person name="Carro J."/>
            <person name="Camarero S."/>
            <person name="Ferreira P."/>
            <person name="Molpeceres G."/>
            <person name="Ruiz-Duenas F.J."/>
            <person name="Serrano A."/>
            <person name="Henrissat B."/>
            <person name="Drula E."/>
            <person name="Hughes K.W."/>
            <person name="Mata J.L."/>
            <person name="Ishikawa N.K."/>
            <person name="Vargas-Isla R."/>
            <person name="Ushijima S."/>
            <person name="Smith C.A."/>
            <person name="Donoghue J."/>
            <person name="Ahrendt S."/>
            <person name="Andreopoulos W."/>
            <person name="He G."/>
            <person name="LaButti K."/>
            <person name="Lipzen A."/>
            <person name="Ng V."/>
            <person name="Riley R."/>
            <person name="Sandor L."/>
            <person name="Barry K."/>
            <person name="Martinez A.T."/>
            <person name="Xiao Y."/>
            <person name="Gibbons J.G."/>
            <person name="Terashima K."/>
            <person name="Grigoriev I.V."/>
            <person name="Hibbett D."/>
        </authorList>
    </citation>
    <scope>NUCLEOTIDE SEQUENCE</scope>
    <source>
        <strain evidence="2">ET3784</strain>
    </source>
</reference>
<accession>A0AA38JPI8</accession>
<dbReference type="Proteomes" id="UP001176059">
    <property type="component" value="Unassembled WGS sequence"/>
</dbReference>
<dbReference type="Gene3D" id="3.30.559.10">
    <property type="entry name" value="Chloramphenicol acetyltransferase-like domain"/>
    <property type="match status" value="2"/>
</dbReference>
<dbReference type="PANTHER" id="PTHR31642:SF310">
    <property type="entry name" value="FATTY ALCOHOL:CAFFEOYL-COA ACYLTRANSFERASE"/>
    <property type="match status" value="1"/>
</dbReference>
<keyword evidence="1" id="KW-0808">Transferase</keyword>
<dbReference type="GO" id="GO:0016747">
    <property type="term" value="F:acyltransferase activity, transferring groups other than amino-acyl groups"/>
    <property type="evidence" value="ECO:0007669"/>
    <property type="project" value="TreeGrafter"/>
</dbReference>
<reference evidence="2" key="1">
    <citation type="submission" date="2022-08" db="EMBL/GenBank/DDBJ databases">
        <authorList>
            <consortium name="DOE Joint Genome Institute"/>
            <person name="Min B."/>
            <person name="Sierra-Patev S."/>
            <person name="Naranjo-Ortiz M."/>
            <person name="Looney B."/>
            <person name="Konkel Z."/>
            <person name="Slot J.C."/>
            <person name="Sakamoto Y."/>
            <person name="Steenwyk J.L."/>
            <person name="Rokas A."/>
            <person name="Carro J."/>
            <person name="Camarero S."/>
            <person name="Ferreira P."/>
            <person name="Molpeceres G."/>
            <person name="Ruiz-duenas F.J."/>
            <person name="Serrano A."/>
            <person name="Henrissat B."/>
            <person name="Drula E."/>
            <person name="Hughes K.W."/>
            <person name="Mata J.L."/>
            <person name="Ishikawa N.K."/>
            <person name="Vargas-Isla R."/>
            <person name="Ushijima S."/>
            <person name="Smith C.A."/>
            <person name="Ahrendt S."/>
            <person name="Andreopoulos W."/>
            <person name="He G."/>
            <person name="LaButti K."/>
            <person name="Lipzen A."/>
            <person name="Ng V."/>
            <person name="Riley R."/>
            <person name="Sandor L."/>
            <person name="Barry K."/>
            <person name="Martinez A.T."/>
            <person name="Xiao Y."/>
            <person name="Gibbons J.G."/>
            <person name="Terashima K."/>
            <person name="Hibbett D.S."/>
            <person name="Grigoriev I.V."/>
        </authorList>
    </citation>
    <scope>NUCLEOTIDE SEQUENCE</scope>
    <source>
        <strain evidence="2">ET3784</strain>
    </source>
</reference>
<dbReference type="InterPro" id="IPR023213">
    <property type="entry name" value="CAT-like_dom_sf"/>
</dbReference>
<name>A0AA38JPI8_9AGAR</name>
<gene>
    <name evidence="2" type="ORF">DFJ43DRAFT_186984</name>
</gene>
<evidence type="ECO:0000256" key="1">
    <source>
        <dbReference type="ARBA" id="ARBA00022679"/>
    </source>
</evidence>
<evidence type="ECO:0000313" key="3">
    <source>
        <dbReference type="Proteomes" id="UP001176059"/>
    </source>
</evidence>
<evidence type="ECO:0008006" key="4">
    <source>
        <dbReference type="Google" id="ProtNLM"/>
    </source>
</evidence>
<dbReference type="AlphaFoldDB" id="A0AA38JPI8"/>
<dbReference type="EMBL" id="JANVFO010000016">
    <property type="protein sequence ID" value="KAJ3733705.1"/>
    <property type="molecule type" value="Genomic_DNA"/>
</dbReference>
<dbReference type="InterPro" id="IPR050317">
    <property type="entry name" value="Plant_Fungal_Acyltransferase"/>
</dbReference>
<dbReference type="PANTHER" id="PTHR31642">
    <property type="entry name" value="TRICHOTHECENE 3-O-ACETYLTRANSFERASE"/>
    <property type="match status" value="1"/>
</dbReference>
<proteinExistence type="predicted"/>
<organism evidence="2 3">
    <name type="scientific">Lentinula guzmanii</name>
    <dbReference type="NCBI Taxonomy" id="2804957"/>
    <lineage>
        <taxon>Eukaryota</taxon>
        <taxon>Fungi</taxon>
        <taxon>Dikarya</taxon>
        <taxon>Basidiomycota</taxon>
        <taxon>Agaricomycotina</taxon>
        <taxon>Agaricomycetes</taxon>
        <taxon>Agaricomycetidae</taxon>
        <taxon>Agaricales</taxon>
        <taxon>Marasmiineae</taxon>
        <taxon>Omphalotaceae</taxon>
        <taxon>Lentinula</taxon>
    </lineage>
</organism>
<sequence>MSSPTAHTIASASITSRRRIFPFAVRPGNSTHLTKALSIVDGSVLRYSPARATWFFDAPALPLSIPDTDSLATSLSKVLVSYPQWSGSLHMPHPNADTNSTSHDQRFNRPQLTWGTDDDPGVEFIDAQSLHRLSLLPTPEERARSHRIWDASIVAALGTMSDTPKLALHDRVSSEGLPCMVVQITKFACGGIIRIAIAVKFAHPLADAQTLLTFVHDWAAVHRGLSVPIREFAPELLDRTAAGDIDASLPDRDILSRSGSIPLHRFDWWASGTPDCPPFMLPETEIPSQFADVKTLELGRPLPWKTWDILAPVRYYVVHFTRQEIINMWQAATSAANTPNDLRLSKLDALLAHIWTLIIRARELSLDNSQVHLDVTLGLRPRVSPTLSPYFIGSPLLNIPISQPASQISMASALLIRSSMAIYNPEAIGALLHEMAYMIDPSRRWNTFLGERHTIVTSWLESRPGMTVYDVDFGFGAKPRMVDSLLFECDGCVQIMESGSKILSNTYSDSKRTPWYDTGVSVGLHFKEDVMERMLADPWFRKYDK</sequence>
<dbReference type="GO" id="GO:0044550">
    <property type="term" value="P:secondary metabolite biosynthetic process"/>
    <property type="evidence" value="ECO:0007669"/>
    <property type="project" value="TreeGrafter"/>
</dbReference>
<comment type="caution">
    <text evidence="2">The sequence shown here is derived from an EMBL/GenBank/DDBJ whole genome shotgun (WGS) entry which is preliminary data.</text>
</comment>
<protein>
    <recommendedName>
        <fullName evidence="4">Transferase family protein</fullName>
    </recommendedName>
</protein>
<evidence type="ECO:0000313" key="2">
    <source>
        <dbReference type="EMBL" id="KAJ3733705.1"/>
    </source>
</evidence>